<evidence type="ECO:0000313" key="2">
    <source>
        <dbReference type="EMBL" id="QNT70704.1"/>
    </source>
</evidence>
<keyword evidence="3" id="KW-1185">Reference proteome</keyword>
<gene>
    <name evidence="2" type="ORF">HQ394_16970</name>
</gene>
<proteinExistence type="predicted"/>
<feature type="compositionally biased region" description="Basic residues" evidence="1">
    <location>
        <begin position="41"/>
        <end position="52"/>
    </location>
</feature>
<protein>
    <submittedName>
        <fullName evidence="2">Uncharacterized protein</fullName>
    </submittedName>
</protein>
<dbReference type="EMBL" id="CP053923">
    <property type="protein sequence ID" value="QNT70704.1"/>
    <property type="molecule type" value="Genomic_DNA"/>
</dbReference>
<name>A0A7H1N4R8_9PROT</name>
<evidence type="ECO:0000313" key="3">
    <source>
        <dbReference type="Proteomes" id="UP000516369"/>
    </source>
</evidence>
<dbReference type="Proteomes" id="UP000516369">
    <property type="component" value="Chromosome"/>
</dbReference>
<reference evidence="2 3" key="1">
    <citation type="submission" date="2020-05" db="EMBL/GenBank/DDBJ databases">
        <title>Complete closed genome sequence of Defluviicoccus vanus.</title>
        <authorList>
            <person name="Bessarab I."/>
            <person name="Arumugam K."/>
            <person name="Maszenan A.M."/>
            <person name="Seviour R.J."/>
            <person name="Williams R.B."/>
        </authorList>
    </citation>
    <scope>NUCLEOTIDE SEQUENCE [LARGE SCALE GENOMIC DNA]</scope>
    <source>
        <strain evidence="2 3">Ben 114</strain>
    </source>
</reference>
<dbReference type="KEGG" id="dvn:HQ394_16970"/>
<dbReference type="AlphaFoldDB" id="A0A7H1N4R8"/>
<sequence length="52" mass="5697">MTKARLGFQPPLRIAPRSRKARTTAGSIIRETARPAPNSRPAKRAAKMRAIA</sequence>
<evidence type="ECO:0000256" key="1">
    <source>
        <dbReference type="SAM" id="MobiDB-lite"/>
    </source>
</evidence>
<organism evidence="2 3">
    <name type="scientific">Defluviicoccus vanus</name>
    <dbReference type="NCBI Taxonomy" id="111831"/>
    <lineage>
        <taxon>Bacteria</taxon>
        <taxon>Pseudomonadati</taxon>
        <taxon>Pseudomonadota</taxon>
        <taxon>Alphaproteobacteria</taxon>
        <taxon>Rhodospirillales</taxon>
        <taxon>Rhodospirillaceae</taxon>
        <taxon>Defluviicoccus</taxon>
    </lineage>
</organism>
<feature type="region of interest" description="Disordered" evidence="1">
    <location>
        <begin position="1"/>
        <end position="52"/>
    </location>
</feature>
<accession>A0A7H1N4R8</accession>